<dbReference type="Proteomes" id="UP000002033">
    <property type="component" value="Chromosome"/>
</dbReference>
<dbReference type="AlphaFoldDB" id="D8JYX0"/>
<dbReference type="RefSeq" id="WP_013215731.1">
    <property type="nucleotide sequence ID" value="NC_014313.1"/>
</dbReference>
<dbReference type="Pfam" id="PF04828">
    <property type="entry name" value="GFA"/>
    <property type="match status" value="1"/>
</dbReference>
<evidence type="ECO:0000259" key="4">
    <source>
        <dbReference type="PROSITE" id="PS51891"/>
    </source>
</evidence>
<dbReference type="Gene3D" id="2.170.150.70">
    <property type="match status" value="1"/>
</dbReference>
<evidence type="ECO:0000256" key="2">
    <source>
        <dbReference type="ARBA" id="ARBA00022723"/>
    </source>
</evidence>
<proteinExistence type="inferred from homology"/>
<dbReference type="eggNOG" id="COG3791">
    <property type="taxonomic scope" value="Bacteria"/>
</dbReference>
<dbReference type="InterPro" id="IPR006913">
    <property type="entry name" value="CENP-V/GFA"/>
</dbReference>
<dbReference type="PANTHER" id="PTHR28620:SF1">
    <property type="entry name" value="CENP-V_GFA DOMAIN-CONTAINING PROTEIN"/>
    <property type="match status" value="1"/>
</dbReference>
<dbReference type="OrthoDB" id="9805575at2"/>
<dbReference type="InterPro" id="IPR011057">
    <property type="entry name" value="Mss4-like_sf"/>
</dbReference>
<evidence type="ECO:0000313" key="6">
    <source>
        <dbReference type="Proteomes" id="UP000002033"/>
    </source>
</evidence>
<evidence type="ECO:0000256" key="1">
    <source>
        <dbReference type="ARBA" id="ARBA00005495"/>
    </source>
</evidence>
<accession>D8JYX0</accession>
<dbReference type="KEGG" id="hdn:Hden_1769"/>
<dbReference type="STRING" id="582899.Hden_1769"/>
<keyword evidence="3" id="KW-0862">Zinc</keyword>
<dbReference type="PANTHER" id="PTHR28620">
    <property type="entry name" value="CENTROMERE PROTEIN V"/>
    <property type="match status" value="1"/>
</dbReference>
<dbReference type="PROSITE" id="PS51891">
    <property type="entry name" value="CENP_V_GFA"/>
    <property type="match status" value="1"/>
</dbReference>
<protein>
    <submittedName>
        <fullName evidence="5">Glutathione-dependent formaldehyde-activating GFA</fullName>
    </submittedName>
</protein>
<dbReference type="GO" id="GO:0046872">
    <property type="term" value="F:metal ion binding"/>
    <property type="evidence" value="ECO:0007669"/>
    <property type="project" value="UniProtKB-KW"/>
</dbReference>
<evidence type="ECO:0000313" key="5">
    <source>
        <dbReference type="EMBL" id="ADJ23572.1"/>
    </source>
</evidence>
<dbReference type="HOGENOM" id="CLU_055491_7_4_5"/>
<dbReference type="GO" id="GO:0016846">
    <property type="term" value="F:carbon-sulfur lyase activity"/>
    <property type="evidence" value="ECO:0007669"/>
    <property type="project" value="InterPro"/>
</dbReference>
<name>D8JYX0_HYPDA</name>
<organism evidence="5 6">
    <name type="scientific">Hyphomicrobium denitrificans (strain ATCC 51888 / DSM 1869 / NCIMB 11706 / TK 0415)</name>
    <dbReference type="NCBI Taxonomy" id="582899"/>
    <lineage>
        <taxon>Bacteria</taxon>
        <taxon>Pseudomonadati</taxon>
        <taxon>Pseudomonadota</taxon>
        <taxon>Alphaproteobacteria</taxon>
        <taxon>Hyphomicrobiales</taxon>
        <taxon>Hyphomicrobiaceae</taxon>
        <taxon>Hyphomicrobium</taxon>
    </lineage>
</organism>
<keyword evidence="2" id="KW-0479">Metal-binding</keyword>
<dbReference type="InterPro" id="IPR052355">
    <property type="entry name" value="CENP-V-like"/>
</dbReference>
<evidence type="ECO:0000256" key="3">
    <source>
        <dbReference type="ARBA" id="ARBA00022833"/>
    </source>
</evidence>
<keyword evidence="6" id="KW-1185">Reference proteome</keyword>
<feature type="domain" description="CENP-V/GFA" evidence="4">
    <location>
        <begin position="7"/>
        <end position="115"/>
    </location>
</feature>
<dbReference type="SUPFAM" id="SSF51316">
    <property type="entry name" value="Mss4-like"/>
    <property type="match status" value="1"/>
</dbReference>
<dbReference type="EMBL" id="CP002083">
    <property type="protein sequence ID" value="ADJ23572.1"/>
    <property type="molecule type" value="Genomic_DNA"/>
</dbReference>
<sequence length="119" mass="12873">MAEAKTWTGGCHCGLVRYEVESDLASLVTCNCSICQKRGSILTFVPLAKFRLLSGREALTDYQFNKHIIHHLFCSTCGVASFAEGDNPNGGPMVAVNVRCLDGVDVTAMTPTQFDGRSL</sequence>
<gene>
    <name evidence="5" type="ordered locus">Hden_1769</name>
</gene>
<comment type="similarity">
    <text evidence="1">Belongs to the Gfa family.</text>
</comment>
<reference evidence="6" key="1">
    <citation type="journal article" date="2011" name="J. Bacteriol.">
        <title>Genome sequences of eight morphologically diverse alphaproteobacteria.</title>
        <authorList>
            <consortium name="US DOE Joint Genome Institute"/>
            <person name="Brown P.J."/>
            <person name="Kysela D.T."/>
            <person name="Buechlein A."/>
            <person name="Hemmerich C."/>
            <person name="Brun Y.V."/>
        </authorList>
    </citation>
    <scope>NUCLEOTIDE SEQUENCE [LARGE SCALE GENOMIC DNA]</scope>
    <source>
        <strain evidence="6">ATCC 51888 / DSM 1869 / NCIB 11706 / TK 0415</strain>
    </source>
</reference>